<evidence type="ECO:0000313" key="4">
    <source>
        <dbReference type="Proteomes" id="UP001191019"/>
    </source>
</evidence>
<evidence type="ECO:0000256" key="1">
    <source>
        <dbReference type="SAM" id="Coils"/>
    </source>
</evidence>
<evidence type="ECO:0000313" key="3">
    <source>
        <dbReference type="EMBL" id="RYC74838.1"/>
    </source>
</evidence>
<evidence type="ECO:0000256" key="2">
    <source>
        <dbReference type="SAM" id="MobiDB-lite"/>
    </source>
</evidence>
<proteinExistence type="predicted"/>
<keyword evidence="1" id="KW-0175">Coiled coil</keyword>
<accession>A0ABY0FLX9</accession>
<dbReference type="Proteomes" id="UP001191019">
    <property type="component" value="Unassembled WGS sequence"/>
</dbReference>
<feature type="compositionally biased region" description="Low complexity" evidence="2">
    <location>
        <begin position="15"/>
        <end position="27"/>
    </location>
</feature>
<gene>
    <name evidence="3" type="ORF">G3RUM_00387</name>
</gene>
<feature type="coiled-coil region" evidence="1">
    <location>
        <begin position="64"/>
        <end position="91"/>
    </location>
</feature>
<organism evidence="3 4">
    <name type="scientific">Candidatus Nanosyncoccus alces</name>
    <dbReference type="NCBI Taxonomy" id="2171997"/>
    <lineage>
        <taxon>Bacteria</taxon>
        <taxon>Candidatus Saccharimonadota</taxon>
        <taxon>Candidatus Nanosyncoccalia</taxon>
        <taxon>Candidatus Nanosyncoccales</taxon>
        <taxon>Candidatus Nanosyncoccaceae</taxon>
        <taxon>Candidatus Nanosyncoccus</taxon>
    </lineage>
</organism>
<comment type="caution">
    <text evidence="3">The sequence shown here is derived from an EMBL/GenBank/DDBJ whole genome shotgun (WGS) entry which is preliminary data.</text>
</comment>
<reference evidence="3 4" key="1">
    <citation type="journal article" date="2018" name="bioRxiv">
        <title>Evidence of independent acquisition and adaption of ultra-small bacteria to human hosts across the highly diverse yet reduced genomes of the phylum Saccharibacteria.</title>
        <authorList>
            <person name="McLean J.S."/>
            <person name="Bor B."/>
            <person name="To T.T."/>
            <person name="Liu Q."/>
            <person name="Kearns K.A."/>
            <person name="Solden L.M."/>
            <person name="Wrighton K.C."/>
            <person name="He X."/>
            <person name="Shi W."/>
        </authorList>
    </citation>
    <scope>NUCLEOTIDE SEQUENCE [LARGE SCALE GENOMIC DNA]</scope>
    <source>
        <strain evidence="3 4">TM7_G3_2_Rum_HOT_351B</strain>
    </source>
</reference>
<dbReference type="EMBL" id="PRLM01000003">
    <property type="protein sequence ID" value="RYC74838.1"/>
    <property type="molecule type" value="Genomic_DNA"/>
</dbReference>
<reference evidence="3 4" key="2">
    <citation type="journal article" date="2020" name="Cell Rep.">
        <title>Acquisition and Adaptation of Ultra-small Parasitic Reduced Genome Bacteria to Mammalian Hosts.</title>
        <authorList>
            <person name="McLean J.S."/>
            <person name="Bor B."/>
            <person name="Kerns K.A."/>
            <person name="Liu Q."/>
            <person name="To T.T."/>
            <person name="Solden L."/>
            <person name="Hendrickson E.L."/>
            <person name="Wrighton K."/>
            <person name="Shi W."/>
            <person name="He X."/>
        </authorList>
    </citation>
    <scope>NUCLEOTIDE SEQUENCE [LARGE SCALE GENOMIC DNA]</scope>
    <source>
        <strain evidence="3 4">TM7_G3_2_Rum_HOT_351B</strain>
    </source>
</reference>
<dbReference type="Gene3D" id="1.20.5.2280">
    <property type="match status" value="1"/>
</dbReference>
<feature type="region of interest" description="Disordered" evidence="2">
    <location>
        <begin position="1"/>
        <end position="30"/>
    </location>
</feature>
<sequence length="159" mass="17566">MPKEKKNNGKNHTTSNPISAAANPSSPRTMSWEEMVAETNKRCAAMAGDVKDIKVVMTDQGNRLKSVEEKTDTLTKEVDDLKKRVKVAEESAKTGGKKPSVIGFRYYPGGDLSKPLSDPIEDYWEACQLGGGFRIVKVKCRRNGDKLEVIPSSELNDYS</sequence>
<name>A0ABY0FLX9_9BACT</name>
<keyword evidence="4" id="KW-1185">Reference proteome</keyword>
<dbReference type="RefSeq" id="WP_129734851.1">
    <property type="nucleotide sequence ID" value="NZ_PRLM01000003.1"/>
</dbReference>
<protein>
    <submittedName>
        <fullName evidence="3">Uncharacterized protein</fullName>
    </submittedName>
</protein>